<keyword evidence="4" id="KW-1185">Reference proteome</keyword>
<comment type="caution">
    <text evidence="3">The sequence shown here is derived from an EMBL/GenBank/DDBJ whole genome shotgun (WGS) entry which is preliminary data.</text>
</comment>
<dbReference type="SUPFAM" id="SSF53474">
    <property type="entry name" value="alpha/beta-Hydrolases"/>
    <property type="match status" value="1"/>
</dbReference>
<gene>
    <name evidence="3" type="ORF">DY218_01290</name>
</gene>
<evidence type="ECO:0000256" key="1">
    <source>
        <dbReference type="ARBA" id="ARBA00022801"/>
    </source>
</evidence>
<dbReference type="GO" id="GO:0006508">
    <property type="term" value="P:proteolysis"/>
    <property type="evidence" value="ECO:0007669"/>
    <property type="project" value="InterPro"/>
</dbReference>
<name>A0A372MDB3_9ACTN</name>
<dbReference type="PANTHER" id="PTHR42776:SF27">
    <property type="entry name" value="DIPEPTIDYL PEPTIDASE FAMILY MEMBER 6"/>
    <property type="match status" value="1"/>
</dbReference>
<sequence length="635" mass="69619">MALPKTVSVEDLFAPPVRARASLSPDGTKIAYLAPWENHLNLWIESVEAPGDARRVTSEDRNLLSYHWTDDPRWLLYTRDQGGDENRHLYRVDLDDPDAAAVDLTPFPGARITDLKLPAARPGKAVFSSNSRNPAVFDLIELDIATGELRTLAENTGGAATSLFYGGSGGHFTSGVTERGDLRLSRYDEDTQTSRHIAQFEGADHPLGVYPLEVTADEGGVLFGSYRGSDRLRLARLDPATGEEKEVDSHPRYDLDTRARVFPALPSPLILSRRTGEVIGVRYLGERQVIHALDPHFAEVLENLRTLSDGDLADITSDESEQRWVVSFTHDRDPGATYFYDHASGESRLLFRPRGYLDPEQLAPMTPVTITARDGLALPCHLTLPVGTEPHRLPLILLVHGGPWDRDSWGFNPLVQLLANRGYAVLQVNFRSSTGYGKSFMKAGVGELAGAMHDDLIDGVDWAVDQGYADPDRVAILGGSYGGYAALVGITFTPDVFAAAVDIFGVSDLANFLRNQPEFVRPALAANWFRWVGDPADPQQEADMLARSPISRVDQVRTPLLIAQGANDARVAQAESDNMVQALRARGVPVEYILMTDEGHSIENPENLISVYRAVERFLAEHLGPGRDGAGRDAA</sequence>
<dbReference type="Gene3D" id="3.40.50.1820">
    <property type="entry name" value="alpha/beta hydrolase"/>
    <property type="match status" value="1"/>
</dbReference>
<dbReference type="Pfam" id="PF00326">
    <property type="entry name" value="Peptidase_S9"/>
    <property type="match status" value="1"/>
</dbReference>
<dbReference type="RefSeq" id="WP_128553992.1">
    <property type="nucleotide sequence ID" value="NZ_QUAK01000010.1"/>
</dbReference>
<accession>A0A372MDB3</accession>
<dbReference type="AlphaFoldDB" id="A0A372MDB3"/>
<keyword evidence="1" id="KW-0378">Hydrolase</keyword>
<protein>
    <submittedName>
        <fullName evidence="3">S9 family peptidase</fullName>
    </submittedName>
</protein>
<proteinExistence type="predicted"/>
<reference evidence="3 4" key="1">
    <citation type="submission" date="2018-08" db="EMBL/GenBank/DDBJ databases">
        <title>Isolation, diversity and antifungal activity of Actinobacteria from wheat.</title>
        <authorList>
            <person name="Han C."/>
        </authorList>
    </citation>
    <scope>NUCLEOTIDE SEQUENCE [LARGE SCALE GENOMIC DNA]</scope>
    <source>
        <strain evidence="3 4">NEAU-YY421</strain>
    </source>
</reference>
<organism evidence="3 4">
    <name type="scientific">Streptomyces triticagri</name>
    <dbReference type="NCBI Taxonomy" id="2293568"/>
    <lineage>
        <taxon>Bacteria</taxon>
        <taxon>Bacillati</taxon>
        <taxon>Actinomycetota</taxon>
        <taxon>Actinomycetes</taxon>
        <taxon>Kitasatosporales</taxon>
        <taxon>Streptomycetaceae</taxon>
        <taxon>Streptomyces</taxon>
    </lineage>
</organism>
<feature type="domain" description="Peptidase S9 prolyl oligopeptidase catalytic" evidence="2">
    <location>
        <begin position="410"/>
        <end position="624"/>
    </location>
</feature>
<evidence type="ECO:0000259" key="2">
    <source>
        <dbReference type="Pfam" id="PF00326"/>
    </source>
</evidence>
<dbReference type="Gene3D" id="2.120.10.30">
    <property type="entry name" value="TolB, C-terminal domain"/>
    <property type="match status" value="1"/>
</dbReference>
<dbReference type="OrthoDB" id="128799at2"/>
<dbReference type="EMBL" id="QUAK01000010">
    <property type="protein sequence ID" value="RFU88485.1"/>
    <property type="molecule type" value="Genomic_DNA"/>
</dbReference>
<dbReference type="Proteomes" id="UP000263094">
    <property type="component" value="Unassembled WGS sequence"/>
</dbReference>
<dbReference type="InterPro" id="IPR001375">
    <property type="entry name" value="Peptidase_S9_cat"/>
</dbReference>
<evidence type="ECO:0000313" key="3">
    <source>
        <dbReference type="EMBL" id="RFU88485.1"/>
    </source>
</evidence>
<dbReference type="SUPFAM" id="SSF82171">
    <property type="entry name" value="DPP6 N-terminal domain-like"/>
    <property type="match status" value="1"/>
</dbReference>
<dbReference type="GO" id="GO:0004252">
    <property type="term" value="F:serine-type endopeptidase activity"/>
    <property type="evidence" value="ECO:0007669"/>
    <property type="project" value="TreeGrafter"/>
</dbReference>
<evidence type="ECO:0000313" key="4">
    <source>
        <dbReference type="Proteomes" id="UP000263094"/>
    </source>
</evidence>
<dbReference type="InterPro" id="IPR011042">
    <property type="entry name" value="6-blade_b-propeller_TolB-like"/>
</dbReference>
<dbReference type="InterPro" id="IPR029058">
    <property type="entry name" value="AB_hydrolase_fold"/>
</dbReference>
<dbReference type="PANTHER" id="PTHR42776">
    <property type="entry name" value="SERINE PEPTIDASE S9 FAMILY MEMBER"/>
    <property type="match status" value="1"/>
</dbReference>